<sequence>MNAVSSLSGDRLGLRAQIISDMAAYFQLRRDGCDTLAASYRERAESLKPALRVFTNRSLAAANDAQAAEGELRGLNVLAPTMIELQRQQNRSSGTGGDGNFDDGTCVRQCRDGTSVTGVMTRQGQCFFEATCPNG</sequence>
<evidence type="ECO:0000313" key="1">
    <source>
        <dbReference type="EMBL" id="MBB5514214.1"/>
    </source>
</evidence>
<name>A0A840WVE8_9RHOB</name>
<dbReference type="Proteomes" id="UP000553766">
    <property type="component" value="Unassembled WGS sequence"/>
</dbReference>
<protein>
    <submittedName>
        <fullName evidence="1">Uncharacterized protein</fullName>
    </submittedName>
</protein>
<comment type="caution">
    <text evidence="1">The sequence shown here is derived from an EMBL/GenBank/DDBJ whole genome shotgun (WGS) entry which is preliminary data.</text>
</comment>
<keyword evidence="2" id="KW-1185">Reference proteome</keyword>
<dbReference type="EMBL" id="JACIJS010000001">
    <property type="protein sequence ID" value="MBB5514214.1"/>
    <property type="molecule type" value="Genomic_DNA"/>
</dbReference>
<accession>A0A840WVE8</accession>
<dbReference type="RefSeq" id="WP_184007587.1">
    <property type="nucleotide sequence ID" value="NZ_JACIJS010000001.1"/>
</dbReference>
<evidence type="ECO:0000313" key="2">
    <source>
        <dbReference type="Proteomes" id="UP000553766"/>
    </source>
</evidence>
<reference evidence="1 2" key="1">
    <citation type="submission" date="2020-08" db="EMBL/GenBank/DDBJ databases">
        <title>Genomic Encyclopedia of Type Strains, Phase IV (KMG-IV): sequencing the most valuable type-strain genomes for metagenomic binning, comparative biology and taxonomic classification.</title>
        <authorList>
            <person name="Goeker M."/>
        </authorList>
    </citation>
    <scope>NUCLEOTIDE SEQUENCE [LARGE SCALE GENOMIC DNA]</scope>
    <source>
        <strain evidence="1 2">DSM 103377</strain>
    </source>
</reference>
<proteinExistence type="predicted"/>
<gene>
    <name evidence="1" type="ORF">FHS89_000212</name>
</gene>
<organism evidence="1 2">
    <name type="scientific">Rubricella aquisinus</name>
    <dbReference type="NCBI Taxonomy" id="2028108"/>
    <lineage>
        <taxon>Bacteria</taxon>
        <taxon>Pseudomonadati</taxon>
        <taxon>Pseudomonadota</taxon>
        <taxon>Alphaproteobacteria</taxon>
        <taxon>Rhodobacterales</taxon>
        <taxon>Paracoccaceae</taxon>
        <taxon>Rubricella</taxon>
    </lineage>
</organism>
<dbReference type="AlphaFoldDB" id="A0A840WVE8"/>